<sequence>MALSEWESCRPVYETLRSLSSSMLAQVSGAAESPAGVADLRLLFQQLQTQFQQQVLTLDTSRLDGAIPSLHTEMAKQLRLLNMDLMFLQTARQPETARQRTEQMGDRLRLLMRYCDAVLGEEA</sequence>
<proteinExistence type="predicted"/>
<dbReference type="NCBIfam" id="NF037954">
    <property type="entry name" value="het_cyst_PatD"/>
    <property type="match status" value="1"/>
</dbReference>
<gene>
    <name evidence="1" type="primary">patD</name>
    <name evidence="1" type="ORF">HPC62_00870</name>
</gene>
<reference evidence="1 2" key="1">
    <citation type="submission" date="2020-05" db="EMBL/GenBank/DDBJ databases">
        <title>Complete genome sequence of of a novel Thermoleptolyngbya strain isolated from hot springs of Ganzi, Sichuan China.</title>
        <authorList>
            <person name="Tang J."/>
            <person name="Daroch M."/>
            <person name="Li L."/>
            <person name="Waleron K."/>
            <person name="Waleron M."/>
            <person name="Waleron M."/>
        </authorList>
    </citation>
    <scope>NUCLEOTIDE SEQUENCE [LARGE SCALE GENOMIC DNA]</scope>
    <source>
        <strain evidence="1 2">PKUAC-SCTA183</strain>
    </source>
</reference>
<name>A0A6M8B2F0_9CYAN</name>
<dbReference type="EMBL" id="CP053661">
    <property type="protein sequence ID" value="QKD80914.1"/>
    <property type="molecule type" value="Genomic_DNA"/>
</dbReference>
<evidence type="ECO:0000313" key="1">
    <source>
        <dbReference type="EMBL" id="QKD80914.1"/>
    </source>
</evidence>
<evidence type="ECO:0000313" key="2">
    <source>
        <dbReference type="Proteomes" id="UP000505210"/>
    </source>
</evidence>
<dbReference type="AlphaFoldDB" id="A0A6M8B2F0"/>
<dbReference type="Proteomes" id="UP000505210">
    <property type="component" value="Chromosome"/>
</dbReference>
<dbReference type="KEGG" id="theu:HPC62_00870"/>
<protein>
    <submittedName>
        <fullName evidence="1">Heterocyst frequency control protein PatD</fullName>
    </submittedName>
</protein>
<accession>A0A6M8B2F0</accession>
<dbReference type="RefSeq" id="WP_172353340.1">
    <property type="nucleotide sequence ID" value="NZ_CP053661.1"/>
</dbReference>
<organism evidence="1 2">
    <name type="scientific">Thermoleptolyngbya sichuanensis A183</name>
    <dbReference type="NCBI Taxonomy" id="2737172"/>
    <lineage>
        <taxon>Bacteria</taxon>
        <taxon>Bacillati</taxon>
        <taxon>Cyanobacteriota</taxon>
        <taxon>Cyanophyceae</taxon>
        <taxon>Oculatellales</taxon>
        <taxon>Oculatellaceae</taxon>
        <taxon>Thermoleptolyngbya</taxon>
        <taxon>Thermoleptolyngbya sichuanensis</taxon>
    </lineage>
</organism>
<dbReference type="InterPro" id="IPR047810">
    <property type="entry name" value="PatD-like"/>
</dbReference>
<keyword evidence="2" id="KW-1185">Reference proteome</keyword>